<dbReference type="KEGG" id="pst:PSPTO_3942"/>
<dbReference type="OrthoDB" id="7349818at2"/>
<gene>
    <name evidence="1" type="ordered locus">PSPTO_3942</name>
</gene>
<organism evidence="1 2">
    <name type="scientific">Pseudomonas syringae pv. tomato (strain ATCC BAA-871 / DC3000)</name>
    <dbReference type="NCBI Taxonomy" id="223283"/>
    <lineage>
        <taxon>Bacteria</taxon>
        <taxon>Pseudomonadati</taxon>
        <taxon>Pseudomonadota</taxon>
        <taxon>Gammaproteobacteria</taxon>
        <taxon>Pseudomonadales</taxon>
        <taxon>Pseudomonadaceae</taxon>
        <taxon>Pseudomonas</taxon>
    </lineage>
</organism>
<accession>Q87Y67</accession>
<dbReference type="Proteomes" id="UP000002515">
    <property type="component" value="Chromosome"/>
</dbReference>
<name>Q87Y67_PSESM</name>
<evidence type="ECO:0000313" key="2">
    <source>
        <dbReference type="Proteomes" id="UP000002515"/>
    </source>
</evidence>
<proteinExistence type="predicted"/>
<dbReference type="GeneID" id="1185616"/>
<dbReference type="AlphaFoldDB" id="Q87Y67"/>
<sequence>MKKAPLINTLNVNISVEGLSPVAACLVRGFLASGATRPEPAKDAHSETLVTPEIGAYWAGQGGIYGGVRQYPEGLCHVIYAQEDAGNFKWGPSGTETGATSRFDGRTNTQALLTLNADFPAAFYASQYTADGQSDFYLPSAAELNHGWAYLSDRFEEGSYWSSTQRSADFAFTQGFDGGTQHDYDEFNELRVRPVRRFIR</sequence>
<dbReference type="STRING" id="223283.PSPTO_3942"/>
<dbReference type="RefSeq" id="WP_011104794.1">
    <property type="nucleotide sequence ID" value="NC_004578.1"/>
</dbReference>
<reference evidence="1 2" key="1">
    <citation type="journal article" date="2003" name="Proc. Natl. Acad. Sci. U.S.A.">
        <title>The complete genome sequence of the Arabidopsis and tomato pathogen Pseudomonas syringae pv. tomato DC3000.</title>
        <authorList>
            <person name="Buell C.R."/>
            <person name="Joardar V."/>
            <person name="Lindeberg M."/>
            <person name="Selengut J."/>
            <person name="Paulsen I.T."/>
            <person name="Gwinn M.L."/>
            <person name="Dodson R.J."/>
            <person name="Deboy R.T."/>
            <person name="Durkin A.S."/>
            <person name="Kolonay J.F."/>
            <person name="Madupu R."/>
            <person name="Daugherty S."/>
            <person name="Brinkac L."/>
            <person name="Beanan M.J."/>
            <person name="Haft D.H."/>
            <person name="Nelson W.C."/>
            <person name="Davidsen T."/>
            <person name="Zafar N."/>
            <person name="Zhou L."/>
            <person name="Liu J."/>
            <person name="Yuan Q."/>
            <person name="Khouri H."/>
            <person name="Fedorova N."/>
            <person name="Tran B."/>
            <person name="Russell D."/>
            <person name="Berry K."/>
            <person name="Utterback T."/>
            <person name="Van Aken S.E."/>
            <person name="Feldblyum T.V."/>
            <person name="D'Ascenzo M."/>
            <person name="Deng W.L."/>
            <person name="Ramos A.R."/>
            <person name="Alfano J.R."/>
            <person name="Cartinhour S."/>
            <person name="Chatterjee A.K."/>
            <person name="Delaney T.P."/>
            <person name="Lazarowitz S.G."/>
            <person name="Martin G.B."/>
            <person name="Schneider D.J."/>
            <person name="Tang X."/>
            <person name="Bender C.L."/>
            <person name="White O."/>
            <person name="Fraser C.M."/>
            <person name="Collmer A."/>
        </authorList>
    </citation>
    <scope>NUCLEOTIDE SEQUENCE [LARGE SCALE GENOMIC DNA]</scope>
    <source>
        <strain evidence="2">ATCC BAA-871 / DC3000</strain>
    </source>
</reference>
<dbReference type="EMBL" id="AE016853">
    <property type="protein sequence ID" value="AAO57403.1"/>
    <property type="molecule type" value="Genomic_DNA"/>
</dbReference>
<evidence type="ECO:0008006" key="3">
    <source>
        <dbReference type="Google" id="ProtNLM"/>
    </source>
</evidence>
<evidence type="ECO:0000313" key="1">
    <source>
        <dbReference type="EMBL" id="AAO57403.1"/>
    </source>
</evidence>
<dbReference type="HOGENOM" id="CLU_116181_0_0_6"/>
<protein>
    <recommendedName>
        <fullName evidence="3">DUF1566 domain-containing protein</fullName>
    </recommendedName>
</protein>
<keyword evidence="2" id="KW-1185">Reference proteome</keyword>
<dbReference type="PATRIC" id="fig|223283.9.peg.4042"/>